<dbReference type="AlphaFoldDB" id="A0A857J3V5"/>
<organism evidence="1 2">
    <name type="scientific">Xylophilus rhododendri</name>
    <dbReference type="NCBI Taxonomy" id="2697032"/>
    <lineage>
        <taxon>Bacteria</taxon>
        <taxon>Pseudomonadati</taxon>
        <taxon>Pseudomonadota</taxon>
        <taxon>Betaproteobacteria</taxon>
        <taxon>Burkholderiales</taxon>
        <taxon>Xylophilus</taxon>
    </lineage>
</organism>
<dbReference type="KEGG" id="xyk:GT347_05875"/>
<evidence type="ECO:0000313" key="2">
    <source>
        <dbReference type="Proteomes" id="UP000464787"/>
    </source>
</evidence>
<accession>A0A857J3V5</accession>
<proteinExistence type="predicted"/>
<dbReference type="RefSeq" id="WP_160551076.1">
    <property type="nucleotide sequence ID" value="NZ_CP047650.1"/>
</dbReference>
<protein>
    <submittedName>
        <fullName evidence="1">Uncharacterized protein</fullName>
    </submittedName>
</protein>
<evidence type="ECO:0000313" key="1">
    <source>
        <dbReference type="EMBL" id="QHI97558.1"/>
    </source>
</evidence>
<reference evidence="1 2" key="1">
    <citation type="submission" date="2020-01" db="EMBL/GenBank/DDBJ databases">
        <title>Genome sequencing of strain KACC 21265.</title>
        <authorList>
            <person name="Heo J."/>
            <person name="Kim S.-J."/>
            <person name="Kim J.-S."/>
            <person name="Hong S.-B."/>
            <person name="Kwon S.-W."/>
        </authorList>
    </citation>
    <scope>NUCLEOTIDE SEQUENCE [LARGE SCALE GENOMIC DNA]</scope>
    <source>
        <strain evidence="1 2">KACC 21265</strain>
    </source>
</reference>
<sequence length="48" mass="4995">MSALIATATSSHLAAIATVALDGAARVLDQSMRRPSLAGWVLHSIHLI</sequence>
<gene>
    <name evidence="1" type="ORF">GT347_05875</name>
</gene>
<dbReference type="EMBL" id="CP047650">
    <property type="protein sequence ID" value="QHI97558.1"/>
    <property type="molecule type" value="Genomic_DNA"/>
</dbReference>
<dbReference type="Proteomes" id="UP000464787">
    <property type="component" value="Chromosome"/>
</dbReference>
<keyword evidence="2" id="KW-1185">Reference proteome</keyword>
<name>A0A857J3V5_9BURK</name>